<dbReference type="AlphaFoldDB" id="A0A2T4TZX4"/>
<dbReference type="InterPro" id="IPR009057">
    <property type="entry name" value="Homeodomain-like_sf"/>
</dbReference>
<protein>
    <recommendedName>
        <fullName evidence="3">IS630 family transposase</fullName>
    </recommendedName>
</protein>
<gene>
    <name evidence="1" type="ORF">CLG94_03060</name>
</gene>
<proteinExistence type="predicted"/>
<reference evidence="1 2" key="1">
    <citation type="submission" date="2017-09" db="EMBL/GenBank/DDBJ databases">
        <title>Bloom of a denitrifying methanotroph, Candidatus Methylomirabilis limnetica, in a deep stratified lake.</title>
        <authorList>
            <person name="Graf J.S."/>
            <person name="Marchant H.K."/>
            <person name="Tienken D."/>
            <person name="Hach P.F."/>
            <person name="Brand A."/>
            <person name="Schubert C.J."/>
            <person name="Kuypers M.M."/>
            <person name="Milucka J."/>
        </authorList>
    </citation>
    <scope>NUCLEOTIDE SEQUENCE [LARGE SCALE GENOMIC DNA]</scope>
    <source>
        <strain evidence="1 2">Zug</strain>
    </source>
</reference>
<evidence type="ECO:0008006" key="3">
    <source>
        <dbReference type="Google" id="ProtNLM"/>
    </source>
</evidence>
<organism evidence="1 2">
    <name type="scientific">Candidatus Methylomirabilis limnetica</name>
    <dbReference type="NCBI Taxonomy" id="2033718"/>
    <lineage>
        <taxon>Bacteria</taxon>
        <taxon>Candidatus Methylomirabilota</taxon>
        <taxon>Candidatus Methylomirabilia</taxon>
        <taxon>Candidatus Methylomirabilales</taxon>
        <taxon>Candidatus Methylomirabilaceae</taxon>
        <taxon>Candidatus Methylomirabilis</taxon>
    </lineage>
</organism>
<evidence type="ECO:0000313" key="2">
    <source>
        <dbReference type="Proteomes" id="UP000241436"/>
    </source>
</evidence>
<reference evidence="2" key="2">
    <citation type="journal article" date="2018" name="Environ. Microbiol.">
        <title>Bloom of a denitrifying methanotroph, 'Candidatus Methylomirabilis limnetica', in a deep stratified lake.</title>
        <authorList>
            <person name="Graf J.S."/>
            <person name="Mayr M.J."/>
            <person name="Marchant H.K."/>
            <person name="Tienken D."/>
            <person name="Hach P.F."/>
            <person name="Brand A."/>
            <person name="Schubert C.J."/>
            <person name="Kuypers M.M."/>
            <person name="Milucka J."/>
        </authorList>
    </citation>
    <scope>NUCLEOTIDE SEQUENCE [LARGE SCALE GENOMIC DNA]</scope>
    <source>
        <strain evidence="2">Zug</strain>
    </source>
</reference>
<accession>A0A2T4TZX4</accession>
<sequence length="172" mass="19024">MEAAMSPRYRVTLTEQERRELDAVTKRGKTQARKVIHARALLLCDAGECGPAWTVADTAEALGISSRSIEHLKKRVVEDGLDAALERKPREKPPREVTFDGAFEARLIALACAEAPEGHRRWTVRLLADKVVELNFVASVSHMTVQRALKKTHCSLIAASTGKSLRKGARRS</sequence>
<dbReference type="SUPFAM" id="SSF46689">
    <property type="entry name" value="Homeodomain-like"/>
    <property type="match status" value="1"/>
</dbReference>
<keyword evidence="2" id="KW-1185">Reference proteome</keyword>
<name>A0A2T4TZX4_9BACT</name>
<evidence type="ECO:0000313" key="1">
    <source>
        <dbReference type="EMBL" id="PTL36674.1"/>
    </source>
</evidence>
<dbReference type="Proteomes" id="UP000241436">
    <property type="component" value="Unassembled WGS sequence"/>
</dbReference>
<dbReference type="EMBL" id="NVQC01000013">
    <property type="protein sequence ID" value="PTL36674.1"/>
    <property type="molecule type" value="Genomic_DNA"/>
</dbReference>
<dbReference type="Pfam" id="PF13565">
    <property type="entry name" value="HTH_32"/>
    <property type="match status" value="1"/>
</dbReference>
<comment type="caution">
    <text evidence="1">The sequence shown here is derived from an EMBL/GenBank/DDBJ whole genome shotgun (WGS) entry which is preliminary data.</text>
</comment>